<organism evidence="1 2">
    <name type="scientific">Leyella stercorea</name>
    <dbReference type="NCBI Taxonomy" id="363265"/>
    <lineage>
        <taxon>Bacteria</taxon>
        <taxon>Pseudomonadati</taxon>
        <taxon>Bacteroidota</taxon>
        <taxon>Bacteroidia</taxon>
        <taxon>Bacteroidales</taxon>
        <taxon>Prevotellaceae</taxon>
        <taxon>Leyella</taxon>
    </lineage>
</organism>
<name>A0A415GQB9_9BACT</name>
<dbReference type="EMBL" id="QRNO01000007">
    <property type="protein sequence ID" value="RHK52265.1"/>
    <property type="molecule type" value="Genomic_DNA"/>
</dbReference>
<dbReference type="Gene3D" id="3.30.420.260">
    <property type="match status" value="1"/>
</dbReference>
<evidence type="ECO:0000313" key="2">
    <source>
        <dbReference type="Proteomes" id="UP000286598"/>
    </source>
</evidence>
<proteinExistence type="predicted"/>
<evidence type="ECO:0000313" key="1">
    <source>
        <dbReference type="EMBL" id="RHK52265.1"/>
    </source>
</evidence>
<dbReference type="AlphaFoldDB" id="A0A415GQB9"/>
<dbReference type="InterPro" id="IPR024213">
    <property type="entry name" value="DUF3822"/>
</dbReference>
<keyword evidence="2" id="KW-1185">Reference proteome</keyword>
<dbReference type="CDD" id="cd24013">
    <property type="entry name" value="ASKHA_ATPase_BT3980-like"/>
    <property type="match status" value="1"/>
</dbReference>
<dbReference type="Proteomes" id="UP000286598">
    <property type="component" value="Unassembled WGS sequence"/>
</dbReference>
<sequence length="232" mass="26129">MKLIITIDNTAIVLQTDSADGAAEREVYNLNSGISIAANLRQALSVCALLRNPRLYDRVTVVVDTPTMLIPDDEYTSGSATLLYRNAFSMSPADEVQTSPLDTLGVVLAFAVNKDLHFVLNENFRYVCFEPRLASTLTALSQRAYGGFQEKLFCVFNGKDMEIIAFRKHRLRFCNSFHIDDTQDAVFYIMSVWQQLAMRPTDILVITGNAEEPETLKTKLEQFVKNVEVLRC</sequence>
<comment type="caution">
    <text evidence="1">The sequence shown here is derived from an EMBL/GenBank/DDBJ whole genome shotgun (WGS) entry which is preliminary data.</text>
</comment>
<reference evidence="1 2" key="1">
    <citation type="submission" date="2018-08" db="EMBL/GenBank/DDBJ databases">
        <title>A genome reference for cultivated species of the human gut microbiota.</title>
        <authorList>
            <person name="Zou Y."/>
            <person name="Xue W."/>
            <person name="Luo G."/>
        </authorList>
    </citation>
    <scope>NUCLEOTIDE SEQUENCE [LARGE SCALE GENOMIC DNA]</scope>
    <source>
        <strain evidence="1 2">AF42-9</strain>
    </source>
</reference>
<protein>
    <submittedName>
        <fullName evidence="1">DUF3822 family protein</fullName>
    </submittedName>
</protein>
<gene>
    <name evidence="1" type="ORF">DW060_02815</name>
</gene>
<dbReference type="Pfam" id="PF12864">
    <property type="entry name" value="DUF3822"/>
    <property type="match status" value="1"/>
</dbReference>
<dbReference type="Gene3D" id="3.30.420.250">
    <property type="match status" value="1"/>
</dbReference>
<accession>A0A415GQB9</accession>
<dbReference type="OrthoDB" id="658622at2"/>